<dbReference type="Gene3D" id="2.60.120.10">
    <property type="entry name" value="Jelly Rolls"/>
    <property type="match status" value="1"/>
</dbReference>
<protein>
    <submittedName>
        <fullName evidence="1">Uncharacterized protein</fullName>
    </submittedName>
</protein>
<dbReference type="OrthoDB" id="9083851at2"/>
<dbReference type="RefSeq" id="WP_151176242.1">
    <property type="nucleotide sequence ID" value="NZ_CP042906.1"/>
</dbReference>
<dbReference type="InterPro" id="IPR031723">
    <property type="entry name" value="DMSP_lyase"/>
</dbReference>
<dbReference type="Pfam" id="PF16867">
    <property type="entry name" value="DMSP_lyase"/>
    <property type="match status" value="1"/>
</dbReference>
<dbReference type="InterPro" id="IPR011051">
    <property type="entry name" value="RmlC_Cupin_sf"/>
</dbReference>
<gene>
    <name evidence="1" type="ORF">FRZ44_11100</name>
</gene>
<evidence type="ECO:0000313" key="2">
    <source>
        <dbReference type="Proteomes" id="UP000326202"/>
    </source>
</evidence>
<reference evidence="1 2" key="1">
    <citation type="submission" date="2019-08" db="EMBL/GenBank/DDBJ databases">
        <title>Hyperibacter terrae gen. nov., sp. nov. and Hyperibacter viscosus sp. nov., two new members in the family Rhodospirillaceae isolated from the rhizosphere of Hypericum perforatum.</title>
        <authorList>
            <person name="Noviana Z."/>
        </authorList>
    </citation>
    <scope>NUCLEOTIDE SEQUENCE [LARGE SCALE GENOMIC DNA]</scope>
    <source>
        <strain evidence="1 2">R5913</strain>
    </source>
</reference>
<accession>A0A5J6MED9</accession>
<dbReference type="InterPro" id="IPR014710">
    <property type="entry name" value="RmlC-like_jellyroll"/>
</dbReference>
<dbReference type="KEGG" id="htq:FRZ44_11100"/>
<dbReference type="GO" id="GO:0047869">
    <property type="term" value="F:dimethylpropiothetin dethiomethylase activity"/>
    <property type="evidence" value="ECO:0007669"/>
    <property type="project" value="InterPro"/>
</dbReference>
<dbReference type="SUPFAM" id="SSF51182">
    <property type="entry name" value="RmlC-like cupins"/>
    <property type="match status" value="1"/>
</dbReference>
<organism evidence="1 2">
    <name type="scientific">Hypericibacter terrae</name>
    <dbReference type="NCBI Taxonomy" id="2602015"/>
    <lineage>
        <taxon>Bacteria</taxon>
        <taxon>Pseudomonadati</taxon>
        <taxon>Pseudomonadota</taxon>
        <taxon>Alphaproteobacteria</taxon>
        <taxon>Rhodospirillales</taxon>
        <taxon>Dongiaceae</taxon>
        <taxon>Hypericibacter</taxon>
    </lineage>
</organism>
<sequence>MQKPESRRSPVTQDAFDALVAALRSRLHQGSDFPIDACERFEAGLAGLHGPVQIPDGGAHPEFPLAVLKTLPEALEAAREGVPDLAEPLSKMAPALRWTQSYRDRPPSSDFLDRYGYAQFVGPANVPSLMVSDRLAFGVLLLAPGTLYPAHAHPAEELYVPLAPARWLRGEEKWRERQAGDLVHHASGMVHATEAGTAPLLSLYLWLGDLATGARILPS</sequence>
<name>A0A5J6MED9_9PROT</name>
<dbReference type="Proteomes" id="UP000326202">
    <property type="component" value="Chromosome"/>
</dbReference>
<proteinExistence type="predicted"/>
<dbReference type="EMBL" id="CP042906">
    <property type="protein sequence ID" value="QEX15823.1"/>
    <property type="molecule type" value="Genomic_DNA"/>
</dbReference>
<evidence type="ECO:0000313" key="1">
    <source>
        <dbReference type="EMBL" id="QEX15823.1"/>
    </source>
</evidence>
<dbReference type="AlphaFoldDB" id="A0A5J6MED9"/>
<keyword evidence="2" id="KW-1185">Reference proteome</keyword>